<dbReference type="Pfam" id="PF13400">
    <property type="entry name" value="Tad"/>
    <property type="match status" value="1"/>
</dbReference>
<keyword evidence="3" id="KW-1185">Reference proteome</keyword>
<proteinExistence type="predicted"/>
<sequence length="382" mass="40282">MMAWQNFSRLLNDRSGNFGMMTAILLPVLLGAAGVALDLTNMMVSKTQLQEAADSAALAASTALASGEAADEAAARELARQFFLGQASNTMGADAASALAETLDIDIKTTATATGKKFQVQVGSNYDLALTPLMGVLGQGSMNIATSGTSTSGTEKKANALSLYLVLDRSGSMGDNTKTVVEKCRVKNGKTQCWMAYQTKIEALKAATANLLTELDKVDLDQALVRTGAVSYNEAMQDPSPLAWGTSDARDYVNALPASGYTNSGEAVETAYTSLANSMENTYHKNKNGDEDPSKYIVFMTDGENNISGADNKTLKACKNAKDAGMEVYAIAFMAPTAGQKLLSQCASTPAHYFQPEDANTLIEAFKAIGQKAAKSATRLTS</sequence>
<dbReference type="InterPro" id="IPR036465">
    <property type="entry name" value="vWFA_dom_sf"/>
</dbReference>
<dbReference type="InterPro" id="IPR002035">
    <property type="entry name" value="VWF_A"/>
</dbReference>
<gene>
    <name evidence="2" type="ORF">RHAB21_01699</name>
</gene>
<dbReference type="InterPro" id="IPR028087">
    <property type="entry name" value="Tad_N"/>
</dbReference>
<feature type="domain" description="VWFA" evidence="1">
    <location>
        <begin position="162"/>
        <end position="369"/>
    </location>
</feature>
<name>A0ABM8PHD0_9HYPH</name>
<dbReference type="RefSeq" id="WP_142587188.1">
    <property type="nucleotide sequence ID" value="NZ_CABFWE030000005.1"/>
</dbReference>
<dbReference type="Pfam" id="PF00092">
    <property type="entry name" value="VWA"/>
    <property type="match status" value="1"/>
</dbReference>
<accession>A0ABM8PHD0</accession>
<dbReference type="EMBL" id="CABFWE030000005">
    <property type="protein sequence ID" value="CAD7030226.1"/>
    <property type="molecule type" value="Genomic_DNA"/>
</dbReference>
<organism evidence="2 3">
    <name type="scientific">Pseudorhizobium halotolerans</name>
    <dbReference type="NCBI Taxonomy" id="1233081"/>
    <lineage>
        <taxon>Bacteria</taxon>
        <taxon>Pseudomonadati</taxon>
        <taxon>Pseudomonadota</taxon>
        <taxon>Alphaproteobacteria</taxon>
        <taxon>Hyphomicrobiales</taxon>
        <taxon>Rhizobiaceae</taxon>
        <taxon>Rhizobium/Agrobacterium group</taxon>
        <taxon>Pseudorhizobium</taxon>
    </lineage>
</organism>
<comment type="caution">
    <text evidence="2">The sequence shown here is derived from an EMBL/GenBank/DDBJ whole genome shotgun (WGS) entry which is preliminary data.</text>
</comment>
<dbReference type="Gene3D" id="3.40.50.410">
    <property type="entry name" value="von Willebrand factor, type A domain"/>
    <property type="match status" value="1"/>
</dbReference>
<dbReference type="Proteomes" id="UP000601041">
    <property type="component" value="Unassembled WGS sequence"/>
</dbReference>
<evidence type="ECO:0000313" key="2">
    <source>
        <dbReference type="EMBL" id="CAD7030226.1"/>
    </source>
</evidence>
<dbReference type="SMART" id="SM00327">
    <property type="entry name" value="VWA"/>
    <property type="match status" value="1"/>
</dbReference>
<protein>
    <submittedName>
        <fullName evidence="2">TadE/TadG family protein</fullName>
    </submittedName>
</protein>
<dbReference type="CDD" id="cd00198">
    <property type="entry name" value="vWFA"/>
    <property type="match status" value="1"/>
</dbReference>
<evidence type="ECO:0000259" key="1">
    <source>
        <dbReference type="PROSITE" id="PS50234"/>
    </source>
</evidence>
<reference evidence="2 3" key="1">
    <citation type="submission" date="2020-11" db="EMBL/GenBank/DDBJ databases">
        <authorList>
            <person name="Lassalle F."/>
        </authorList>
    </citation>
    <scope>NUCLEOTIDE SEQUENCE [LARGE SCALE GENOMIC DNA]</scope>
    <source>
        <strain evidence="2 3">AB21</strain>
    </source>
</reference>
<dbReference type="PROSITE" id="PS50234">
    <property type="entry name" value="VWFA"/>
    <property type="match status" value="1"/>
</dbReference>
<dbReference type="SUPFAM" id="SSF53300">
    <property type="entry name" value="vWA-like"/>
    <property type="match status" value="1"/>
</dbReference>
<evidence type="ECO:0000313" key="3">
    <source>
        <dbReference type="Proteomes" id="UP000601041"/>
    </source>
</evidence>